<keyword evidence="15" id="KW-1185">Reference proteome</keyword>
<comment type="function">
    <text evidence="8">May play the central regulatory role in sporulation. It may be an element of the effector pathway responsible for the activation of sporulation genes in response to nutritional stress. Spo0A may act in concert with spo0H (a sigma factor) to control the expression of some genes that are critical to the sporulation process.</text>
</comment>
<evidence type="ECO:0000256" key="4">
    <source>
        <dbReference type="ARBA" id="ARBA00018672"/>
    </source>
</evidence>
<evidence type="ECO:0000259" key="13">
    <source>
        <dbReference type="PROSITE" id="PS50110"/>
    </source>
</evidence>
<keyword evidence="6 14" id="KW-0418">Kinase</keyword>
<dbReference type="RefSeq" id="WP_037286484.1">
    <property type="nucleotide sequence ID" value="NZ_JEOB01000002.1"/>
</dbReference>
<protein>
    <recommendedName>
        <fullName evidence="9">Circadian input-output histidine kinase CikA</fullName>
        <ecNumber evidence="3">2.7.13.3</ecNumber>
    </recommendedName>
    <alternativeName>
        <fullName evidence="4">Stage 0 sporulation protein A homolog</fullName>
    </alternativeName>
</protein>
<dbReference type="InterPro" id="IPR011006">
    <property type="entry name" value="CheY-like_superfamily"/>
</dbReference>
<dbReference type="InterPro" id="IPR005467">
    <property type="entry name" value="His_kinase_dom"/>
</dbReference>
<dbReference type="SUPFAM" id="SSF55874">
    <property type="entry name" value="ATPase domain of HSP90 chaperone/DNA topoisomerase II/histidine kinase"/>
    <property type="match status" value="1"/>
</dbReference>
<dbReference type="Pfam" id="PF00072">
    <property type="entry name" value="Response_reg"/>
    <property type="match status" value="1"/>
</dbReference>
<feature type="domain" description="Histidine kinase" evidence="12">
    <location>
        <begin position="37"/>
        <end position="259"/>
    </location>
</feature>
<evidence type="ECO:0000256" key="3">
    <source>
        <dbReference type="ARBA" id="ARBA00012438"/>
    </source>
</evidence>
<dbReference type="InterPro" id="IPR036097">
    <property type="entry name" value="HisK_dim/P_sf"/>
</dbReference>
<evidence type="ECO:0000256" key="1">
    <source>
        <dbReference type="ARBA" id="ARBA00000085"/>
    </source>
</evidence>
<dbReference type="InterPro" id="IPR003661">
    <property type="entry name" value="HisK_dim/P_dom"/>
</dbReference>
<evidence type="ECO:0000256" key="10">
    <source>
        <dbReference type="PROSITE-ProRule" id="PRU00169"/>
    </source>
</evidence>
<comment type="similarity">
    <text evidence="2">In the N-terminal section; belongs to the phytochrome family.</text>
</comment>
<evidence type="ECO:0000256" key="5">
    <source>
        <dbReference type="ARBA" id="ARBA00022553"/>
    </source>
</evidence>
<dbReference type="FunFam" id="3.30.565.10:FF:000010">
    <property type="entry name" value="Sensor histidine kinase RcsC"/>
    <property type="match status" value="1"/>
</dbReference>
<dbReference type="EC" id="2.7.13.3" evidence="3"/>
<proteinExistence type="inferred from homology"/>
<dbReference type="Proteomes" id="UP000021369">
    <property type="component" value="Unassembled WGS sequence"/>
</dbReference>
<keyword evidence="11" id="KW-0175">Coiled coil</keyword>
<dbReference type="CDD" id="cd17546">
    <property type="entry name" value="REC_hyHK_CKI1_RcsC-like"/>
    <property type="match status" value="1"/>
</dbReference>
<comment type="caution">
    <text evidence="14">The sequence shown here is derived from an EMBL/GenBank/DDBJ whole genome shotgun (WGS) entry which is preliminary data.</text>
</comment>
<feature type="modified residue" description="4-aspartylphosphate" evidence="10">
    <location>
        <position position="332"/>
    </location>
</feature>
<comment type="catalytic activity">
    <reaction evidence="1">
        <text>ATP + protein L-histidine = ADP + protein N-phospho-L-histidine.</text>
        <dbReference type="EC" id="2.7.13.3"/>
    </reaction>
</comment>
<dbReference type="Gene3D" id="3.30.565.10">
    <property type="entry name" value="Histidine kinase-like ATPase, C-terminal domain"/>
    <property type="match status" value="1"/>
</dbReference>
<dbReference type="SMART" id="SM00387">
    <property type="entry name" value="HATPase_c"/>
    <property type="match status" value="1"/>
</dbReference>
<evidence type="ECO:0000259" key="12">
    <source>
        <dbReference type="PROSITE" id="PS50109"/>
    </source>
</evidence>
<evidence type="ECO:0000313" key="14">
    <source>
        <dbReference type="EMBL" id="EXM39643.1"/>
    </source>
</evidence>
<dbReference type="CDD" id="cd00082">
    <property type="entry name" value="HisKA"/>
    <property type="match status" value="1"/>
</dbReference>
<sequence length="402" mass="44365">MHTEEEYLAAVKEIAELKGELSRARRNYEAVTDYMSRISHDIRTPMNSIIGLAKLGEEESSGRAVKEYFGKIRESAEYQLEILGDVLDMARIESGQFTLYPEAYSLETLAETLTSMTAPLAEQKGITFSAEFHDIFADTLVLDKLRLRQILMNLLSNAVKFTPEKGKVMLTVSQMAAGNGRVRTVFTVKDNGIGMSEEFTKNMFKPFTQERTAATAEIQGSGLGLSIVKNLVDLMGGDIRVKSQIGVGTEFIVEIDCEPASGGKANDKNADMSYVFSGKRALVVDDHSINRILEVKLLKRVGFETDSAANGYECLKKFIASEIGYYDVILMDVKMPVMDGLEAAGKIRALERTDSAKVKMIAMSANSYPEDMEKSKEAGMDIHIAKPVIPSVLYSELAGLLR</sequence>
<dbReference type="SUPFAM" id="SSF47384">
    <property type="entry name" value="Homodimeric domain of signal transducing histidine kinase"/>
    <property type="match status" value="1"/>
</dbReference>
<evidence type="ECO:0000256" key="9">
    <source>
        <dbReference type="ARBA" id="ARBA00074306"/>
    </source>
</evidence>
<dbReference type="Pfam" id="PF02518">
    <property type="entry name" value="HATPase_c"/>
    <property type="match status" value="1"/>
</dbReference>
<dbReference type="PROSITE" id="PS50109">
    <property type="entry name" value="HIS_KIN"/>
    <property type="match status" value="1"/>
</dbReference>
<evidence type="ECO:0000256" key="11">
    <source>
        <dbReference type="SAM" id="Coils"/>
    </source>
</evidence>
<dbReference type="PANTHER" id="PTHR45339">
    <property type="entry name" value="HYBRID SIGNAL TRANSDUCTION HISTIDINE KINASE J"/>
    <property type="match status" value="1"/>
</dbReference>
<dbReference type="SMART" id="SM00388">
    <property type="entry name" value="HisKA"/>
    <property type="match status" value="1"/>
</dbReference>
<dbReference type="InterPro" id="IPR001789">
    <property type="entry name" value="Sig_transdc_resp-reg_receiver"/>
</dbReference>
<dbReference type="PATRIC" id="fig|1341156.4.peg.1884"/>
<evidence type="ECO:0000256" key="8">
    <source>
        <dbReference type="ARBA" id="ARBA00024867"/>
    </source>
</evidence>
<dbReference type="InterPro" id="IPR004358">
    <property type="entry name" value="Sig_transdc_His_kin-like_C"/>
</dbReference>
<reference evidence="14 15" key="1">
    <citation type="submission" date="2013-06" db="EMBL/GenBank/DDBJ databases">
        <title>Rumen cellulosomics: divergent fiber-degrading strategies revealed by comparative genome-wide analysis of six Ruminococcal strains.</title>
        <authorList>
            <person name="Dassa B."/>
            <person name="Borovok I."/>
            <person name="Lamed R."/>
            <person name="Flint H."/>
            <person name="Yeoman C.J."/>
            <person name="White B."/>
            <person name="Bayer E.A."/>
        </authorList>
    </citation>
    <scope>NUCLEOTIDE SEQUENCE [LARGE SCALE GENOMIC DNA]</scope>
    <source>
        <strain evidence="14 15">SY3</strain>
    </source>
</reference>
<evidence type="ECO:0000256" key="2">
    <source>
        <dbReference type="ARBA" id="ARBA00006402"/>
    </source>
</evidence>
<organism evidence="14 15">
    <name type="scientific">Ruminococcus albus SY3</name>
    <dbReference type="NCBI Taxonomy" id="1341156"/>
    <lineage>
        <taxon>Bacteria</taxon>
        <taxon>Bacillati</taxon>
        <taxon>Bacillota</taxon>
        <taxon>Clostridia</taxon>
        <taxon>Eubacteriales</taxon>
        <taxon>Oscillospiraceae</taxon>
        <taxon>Ruminococcus</taxon>
    </lineage>
</organism>
<keyword evidence="7" id="KW-0902">Two-component regulatory system</keyword>
<dbReference type="InterPro" id="IPR036890">
    <property type="entry name" value="HATPase_C_sf"/>
</dbReference>
<dbReference type="PRINTS" id="PR00344">
    <property type="entry name" value="BCTRLSENSOR"/>
</dbReference>
<dbReference type="Pfam" id="PF00512">
    <property type="entry name" value="HisKA"/>
    <property type="match status" value="1"/>
</dbReference>
<dbReference type="GO" id="GO:0000155">
    <property type="term" value="F:phosphorelay sensor kinase activity"/>
    <property type="evidence" value="ECO:0007669"/>
    <property type="project" value="InterPro"/>
</dbReference>
<dbReference type="AlphaFoldDB" id="A0A011VYK5"/>
<evidence type="ECO:0000256" key="6">
    <source>
        <dbReference type="ARBA" id="ARBA00022777"/>
    </source>
</evidence>
<dbReference type="Gene3D" id="1.10.287.130">
    <property type="match status" value="1"/>
</dbReference>
<evidence type="ECO:0000256" key="7">
    <source>
        <dbReference type="ARBA" id="ARBA00023012"/>
    </source>
</evidence>
<feature type="coiled-coil region" evidence="11">
    <location>
        <begin position="7"/>
        <end position="34"/>
    </location>
</feature>
<gene>
    <name evidence="14" type="ORF">RASY3_07355</name>
</gene>
<evidence type="ECO:0000313" key="15">
    <source>
        <dbReference type="Proteomes" id="UP000021369"/>
    </source>
</evidence>
<dbReference type="InterPro" id="IPR003594">
    <property type="entry name" value="HATPase_dom"/>
</dbReference>
<name>A0A011VYK5_RUMAL</name>
<accession>A0A011VYK5</accession>
<keyword evidence="5 10" id="KW-0597">Phosphoprotein</keyword>
<dbReference type="OrthoDB" id="9814390at2"/>
<dbReference type="EMBL" id="JEOB01000002">
    <property type="protein sequence ID" value="EXM39643.1"/>
    <property type="molecule type" value="Genomic_DNA"/>
</dbReference>
<dbReference type="PANTHER" id="PTHR45339:SF5">
    <property type="entry name" value="HISTIDINE KINASE"/>
    <property type="match status" value="1"/>
</dbReference>
<dbReference type="SUPFAM" id="SSF52172">
    <property type="entry name" value="CheY-like"/>
    <property type="match status" value="1"/>
</dbReference>
<dbReference type="CDD" id="cd16922">
    <property type="entry name" value="HATPase_EvgS-ArcB-TorS-like"/>
    <property type="match status" value="1"/>
</dbReference>
<dbReference type="PROSITE" id="PS50110">
    <property type="entry name" value="RESPONSE_REGULATORY"/>
    <property type="match status" value="1"/>
</dbReference>
<dbReference type="SMART" id="SM00448">
    <property type="entry name" value="REC"/>
    <property type="match status" value="1"/>
</dbReference>
<dbReference type="Gene3D" id="3.40.50.2300">
    <property type="match status" value="1"/>
</dbReference>
<keyword evidence="6 14" id="KW-0808">Transferase</keyword>
<feature type="domain" description="Response regulatory" evidence="13">
    <location>
        <begin position="280"/>
        <end position="401"/>
    </location>
</feature>